<dbReference type="Pfam" id="PF00483">
    <property type="entry name" value="NTP_transferase"/>
    <property type="match status" value="1"/>
</dbReference>
<name>A0A1D3TQF2_9FIRM</name>
<dbReference type="GO" id="GO:0009298">
    <property type="term" value="P:GDP-mannose biosynthetic process"/>
    <property type="evidence" value="ECO:0007669"/>
    <property type="project" value="TreeGrafter"/>
</dbReference>
<reference evidence="10 11" key="1">
    <citation type="submission" date="2016-09" db="EMBL/GenBank/DDBJ databases">
        <authorList>
            <person name="Capua I."/>
            <person name="De Benedictis P."/>
            <person name="Joannis T."/>
            <person name="Lombin L.H."/>
            <person name="Cattoli G."/>
        </authorList>
    </citation>
    <scope>NUCLEOTIDE SEQUENCE [LARGE SCALE GENOMIC DNA]</scope>
    <source>
        <strain evidence="10 11">GluBS11</strain>
    </source>
</reference>
<dbReference type="GO" id="GO:0004475">
    <property type="term" value="F:mannose-1-phosphate guanylyltransferase (GTP) activity"/>
    <property type="evidence" value="ECO:0007669"/>
    <property type="project" value="UniProtKB-EC"/>
</dbReference>
<protein>
    <recommendedName>
        <fullName evidence="2">mannose-1-phosphate guanylyltransferase</fullName>
        <ecNumber evidence="2">2.7.7.13</ecNumber>
    </recommendedName>
</protein>
<evidence type="ECO:0000256" key="5">
    <source>
        <dbReference type="ARBA" id="ARBA00022741"/>
    </source>
</evidence>
<dbReference type="EMBL" id="FMKA01000002">
    <property type="protein sequence ID" value="SCP95761.1"/>
    <property type="molecule type" value="Genomic_DNA"/>
</dbReference>
<proteinExistence type="inferred from homology"/>
<dbReference type="Pfam" id="PF22640">
    <property type="entry name" value="ManC_GMP_beta-helix"/>
    <property type="match status" value="1"/>
</dbReference>
<dbReference type="InterPro" id="IPR005835">
    <property type="entry name" value="NTP_transferase_dom"/>
</dbReference>
<dbReference type="SUPFAM" id="SSF159283">
    <property type="entry name" value="Guanosine diphospho-D-mannose pyrophosphorylase/mannose-6-phosphate isomerase linker domain"/>
    <property type="match status" value="1"/>
</dbReference>
<accession>A0A1D3TQF2</accession>
<gene>
    <name evidence="10" type="ORF">SAMN05421730_1002180</name>
</gene>
<dbReference type="Proteomes" id="UP000199315">
    <property type="component" value="Unassembled WGS sequence"/>
</dbReference>
<evidence type="ECO:0000256" key="2">
    <source>
        <dbReference type="ARBA" id="ARBA00012387"/>
    </source>
</evidence>
<dbReference type="STRING" id="1619234.SAMN05421730_1002180"/>
<dbReference type="FunFam" id="3.90.550.10:FF:000046">
    <property type="entry name" value="Mannose-1-phosphate guanylyltransferase (GDP)"/>
    <property type="match status" value="1"/>
</dbReference>
<keyword evidence="5" id="KW-0547">Nucleotide-binding</keyword>
<evidence type="ECO:0000256" key="6">
    <source>
        <dbReference type="ARBA" id="ARBA00023134"/>
    </source>
</evidence>
<evidence type="ECO:0000256" key="4">
    <source>
        <dbReference type="ARBA" id="ARBA00022695"/>
    </source>
</evidence>
<feature type="domain" description="MannoseP isomerase/GMP-like beta-helix" evidence="9">
    <location>
        <begin position="293"/>
        <end position="347"/>
    </location>
</feature>
<keyword evidence="3 10" id="KW-0808">Transferase</keyword>
<dbReference type="GO" id="GO:0005525">
    <property type="term" value="F:GTP binding"/>
    <property type="evidence" value="ECO:0007669"/>
    <property type="project" value="UniProtKB-KW"/>
</dbReference>
<dbReference type="EC" id="2.7.7.13" evidence="2"/>
<comment type="similarity">
    <text evidence="1">Belongs to the mannose-6-phosphate isomerase type 2 family.</text>
</comment>
<evidence type="ECO:0000256" key="1">
    <source>
        <dbReference type="ARBA" id="ARBA00006115"/>
    </source>
</evidence>
<keyword evidence="6" id="KW-0342">GTP-binding</keyword>
<dbReference type="InterPro" id="IPR029044">
    <property type="entry name" value="Nucleotide-diphossugar_trans"/>
</dbReference>
<dbReference type="InterPro" id="IPR049577">
    <property type="entry name" value="GMPP_N"/>
</dbReference>
<evidence type="ECO:0000256" key="3">
    <source>
        <dbReference type="ARBA" id="ARBA00022679"/>
    </source>
</evidence>
<organism evidence="10 11">
    <name type="scientific">Anaerobium acetethylicum</name>
    <dbReference type="NCBI Taxonomy" id="1619234"/>
    <lineage>
        <taxon>Bacteria</taxon>
        <taxon>Bacillati</taxon>
        <taxon>Bacillota</taxon>
        <taxon>Clostridia</taxon>
        <taxon>Lachnospirales</taxon>
        <taxon>Lachnospiraceae</taxon>
        <taxon>Anaerobium</taxon>
    </lineage>
</organism>
<evidence type="ECO:0000313" key="11">
    <source>
        <dbReference type="Proteomes" id="UP000199315"/>
    </source>
</evidence>
<dbReference type="CDD" id="cd02509">
    <property type="entry name" value="GDP-M1P_Guanylyltransferase"/>
    <property type="match status" value="1"/>
</dbReference>
<dbReference type="Gene3D" id="3.90.550.10">
    <property type="entry name" value="Spore Coat Polysaccharide Biosynthesis Protein SpsA, Chain A"/>
    <property type="match status" value="1"/>
</dbReference>
<sequence>MKKTALIMAGGRGERFWPKSRKDLPKQFLSLTDDGRTMIQHTVERILPIVEMEDIYIATNKDYKALVMKQLPGIPEENILCEPMSRNTAPCIGLGAVHITKKYEDATMMVLPSDHLIKYNSMFIATLKDACAIAEKGENLVTIGITPDYPETGYGYIKFNSDSLEDHAYAVDRFVEKPSLEVAKEYLATEEYLWNSGMFVWKTSTILKNIEIYMPDTYKGLMTIRDSVGTSEEGSVLEKEFAAFESESIDYGIMEKAENIYILPGSFGWDDVGSWLAVGRIRKSNEYGNVVHGNIITIDSSNCIIEGSKKLIAAVGIEDMIIVDTDDATLICSKDHAGDIKKVIENLKICNRNEYL</sequence>
<dbReference type="OrthoDB" id="9806359at2"/>
<evidence type="ECO:0000313" key="10">
    <source>
        <dbReference type="EMBL" id="SCP95761.1"/>
    </source>
</evidence>
<evidence type="ECO:0000256" key="7">
    <source>
        <dbReference type="ARBA" id="ARBA00047343"/>
    </source>
</evidence>
<dbReference type="PANTHER" id="PTHR46390">
    <property type="entry name" value="MANNOSE-1-PHOSPHATE GUANYLYLTRANSFERASE"/>
    <property type="match status" value="1"/>
</dbReference>
<keyword evidence="11" id="KW-1185">Reference proteome</keyword>
<dbReference type="AlphaFoldDB" id="A0A1D3TQF2"/>
<dbReference type="SUPFAM" id="SSF53448">
    <property type="entry name" value="Nucleotide-diphospho-sugar transferases"/>
    <property type="match status" value="1"/>
</dbReference>
<dbReference type="InterPro" id="IPR054566">
    <property type="entry name" value="ManC/GMP-like_b-helix"/>
</dbReference>
<comment type="catalytic activity">
    <reaction evidence="7">
        <text>alpha-D-mannose 1-phosphate + GTP + H(+) = GDP-alpha-D-mannose + diphosphate</text>
        <dbReference type="Rhea" id="RHEA:15229"/>
        <dbReference type="ChEBI" id="CHEBI:15378"/>
        <dbReference type="ChEBI" id="CHEBI:33019"/>
        <dbReference type="ChEBI" id="CHEBI:37565"/>
        <dbReference type="ChEBI" id="CHEBI:57527"/>
        <dbReference type="ChEBI" id="CHEBI:58409"/>
        <dbReference type="EC" id="2.7.7.13"/>
    </reaction>
</comment>
<dbReference type="InterPro" id="IPR051161">
    <property type="entry name" value="Mannose-6P_isomerase_type2"/>
</dbReference>
<feature type="domain" description="Nucleotidyl transferase" evidence="8">
    <location>
        <begin position="5"/>
        <end position="277"/>
    </location>
</feature>
<keyword evidence="4 10" id="KW-0548">Nucleotidyltransferase</keyword>
<dbReference type="RefSeq" id="WP_091230566.1">
    <property type="nucleotide sequence ID" value="NZ_FMKA01000002.1"/>
</dbReference>
<evidence type="ECO:0000259" key="9">
    <source>
        <dbReference type="Pfam" id="PF22640"/>
    </source>
</evidence>
<evidence type="ECO:0000259" key="8">
    <source>
        <dbReference type="Pfam" id="PF00483"/>
    </source>
</evidence>
<dbReference type="PANTHER" id="PTHR46390:SF1">
    <property type="entry name" value="MANNOSE-1-PHOSPHATE GUANYLYLTRANSFERASE"/>
    <property type="match status" value="1"/>
</dbReference>